<feature type="chain" id="PRO_5035260742" description="Outer membrane protein beta-barrel domain-containing protein" evidence="1">
    <location>
        <begin position="21"/>
        <end position="206"/>
    </location>
</feature>
<evidence type="ECO:0000313" key="3">
    <source>
        <dbReference type="Proteomes" id="UP000607559"/>
    </source>
</evidence>
<organism evidence="2 3">
    <name type="scientific">Puia dinghuensis</name>
    <dbReference type="NCBI Taxonomy" id="1792502"/>
    <lineage>
        <taxon>Bacteria</taxon>
        <taxon>Pseudomonadati</taxon>
        <taxon>Bacteroidota</taxon>
        <taxon>Chitinophagia</taxon>
        <taxon>Chitinophagales</taxon>
        <taxon>Chitinophagaceae</taxon>
        <taxon>Puia</taxon>
    </lineage>
</organism>
<accession>A0A8J2XNX6</accession>
<dbReference type="AlphaFoldDB" id="A0A8J2XNX6"/>
<keyword evidence="1" id="KW-0732">Signal</keyword>
<dbReference type="RefSeq" id="WP_188928380.1">
    <property type="nucleotide sequence ID" value="NZ_BMJC01000001.1"/>
</dbReference>
<dbReference type="Gene3D" id="2.40.160.20">
    <property type="match status" value="1"/>
</dbReference>
<protein>
    <recommendedName>
        <fullName evidence="4">Outer membrane protein beta-barrel domain-containing protein</fullName>
    </recommendedName>
</protein>
<comment type="caution">
    <text evidence="2">The sequence shown here is derived from an EMBL/GenBank/DDBJ whole genome shotgun (WGS) entry which is preliminary data.</text>
</comment>
<evidence type="ECO:0008006" key="4">
    <source>
        <dbReference type="Google" id="ProtNLM"/>
    </source>
</evidence>
<feature type="signal peptide" evidence="1">
    <location>
        <begin position="1"/>
        <end position="20"/>
    </location>
</feature>
<dbReference type="EMBL" id="BMJC01000001">
    <property type="protein sequence ID" value="GGA85662.1"/>
    <property type="molecule type" value="Genomic_DNA"/>
</dbReference>
<keyword evidence="3" id="KW-1185">Reference proteome</keyword>
<reference evidence="2" key="2">
    <citation type="submission" date="2020-09" db="EMBL/GenBank/DDBJ databases">
        <authorList>
            <person name="Sun Q."/>
            <person name="Zhou Y."/>
        </authorList>
    </citation>
    <scope>NUCLEOTIDE SEQUENCE</scope>
    <source>
        <strain evidence="2">CGMCC 1.15448</strain>
    </source>
</reference>
<reference evidence="2" key="1">
    <citation type="journal article" date="2014" name="Int. J. Syst. Evol. Microbiol.">
        <title>Complete genome sequence of Corynebacterium casei LMG S-19264T (=DSM 44701T), isolated from a smear-ripened cheese.</title>
        <authorList>
            <consortium name="US DOE Joint Genome Institute (JGI-PGF)"/>
            <person name="Walter F."/>
            <person name="Albersmeier A."/>
            <person name="Kalinowski J."/>
            <person name="Ruckert C."/>
        </authorList>
    </citation>
    <scope>NUCLEOTIDE SEQUENCE</scope>
    <source>
        <strain evidence="2">CGMCC 1.15448</strain>
    </source>
</reference>
<dbReference type="Proteomes" id="UP000607559">
    <property type="component" value="Unassembled WGS sequence"/>
</dbReference>
<proteinExistence type="predicted"/>
<sequence>MKKILFAGFALLFFTTVVNAQLFNPFKVDISAGAAIPAGTGSKAGVLFALEPKFSPISKLAVGLRLEAAITGRGYVSSSSQQGSSSVVASGNVAASASYLATCDYYLPGIIFRPFVGAGTGIYSLASESFSVNGQNTSVSQTAGTKFGGMTRVGFELRHFRLALEYNFIGKTTITASDGYGNTLVTTGKNSYAGIKIGFFLGGGRK</sequence>
<gene>
    <name evidence="2" type="ORF">GCM10011511_05860</name>
</gene>
<evidence type="ECO:0000256" key="1">
    <source>
        <dbReference type="SAM" id="SignalP"/>
    </source>
</evidence>
<name>A0A8J2XNX6_9BACT</name>
<evidence type="ECO:0000313" key="2">
    <source>
        <dbReference type="EMBL" id="GGA85662.1"/>
    </source>
</evidence>